<dbReference type="Proteomes" id="UP000269221">
    <property type="component" value="Unassembled WGS sequence"/>
</dbReference>
<keyword evidence="2" id="KW-1185">Reference proteome</keyword>
<reference evidence="1 2" key="1">
    <citation type="submission" date="2018-07" db="EMBL/GenBank/DDBJ databases">
        <title>A high quality draft genome assembly of the barn swallow (H. rustica rustica).</title>
        <authorList>
            <person name="Formenti G."/>
            <person name="Chiara M."/>
            <person name="Poveda L."/>
            <person name="Francoijs K.-J."/>
            <person name="Bonisoli-Alquati A."/>
            <person name="Canova L."/>
            <person name="Gianfranceschi L."/>
            <person name="Horner D.S."/>
            <person name="Saino N."/>
        </authorList>
    </citation>
    <scope>NUCLEOTIDE SEQUENCE [LARGE SCALE GENOMIC DNA]</scope>
    <source>
        <strain evidence="1">Chelidonia</strain>
        <tissue evidence="1">Blood</tissue>
    </source>
</reference>
<evidence type="ECO:0000313" key="1">
    <source>
        <dbReference type="EMBL" id="RMC06261.1"/>
    </source>
</evidence>
<protein>
    <submittedName>
        <fullName evidence="1">Uncharacterized protein</fullName>
    </submittedName>
</protein>
<gene>
    <name evidence="1" type="ORF">DUI87_15692</name>
</gene>
<dbReference type="EMBL" id="QRBI01000120">
    <property type="protein sequence ID" value="RMC06261.1"/>
    <property type="molecule type" value="Genomic_DNA"/>
</dbReference>
<proteinExistence type="predicted"/>
<sequence>MLSAAMGQTAGEGLAEEVVSCRGDQPIAEVSCLLRRTFSLVFHTKAPEPGHQGDNEGRVKVMRVGLVPAGISGKEKVLLYPTLALRSGKLIKKLPSLRTKAEPYRPEPPCLARVQKEQGGSIVRGNPEPQIRGVMVEKAKRKEDSVHLKTPQGLSQVLFRDPSEYPRHHHADTGLQPNPALEGLLMAPSLPAALTSLGVTPLMLLGPAAASRD</sequence>
<dbReference type="AlphaFoldDB" id="A0A3M0K1Q6"/>
<evidence type="ECO:0000313" key="2">
    <source>
        <dbReference type="Proteomes" id="UP000269221"/>
    </source>
</evidence>
<organism evidence="1 2">
    <name type="scientific">Hirundo rustica rustica</name>
    <dbReference type="NCBI Taxonomy" id="333673"/>
    <lineage>
        <taxon>Eukaryota</taxon>
        <taxon>Metazoa</taxon>
        <taxon>Chordata</taxon>
        <taxon>Craniata</taxon>
        <taxon>Vertebrata</taxon>
        <taxon>Euteleostomi</taxon>
        <taxon>Archelosauria</taxon>
        <taxon>Archosauria</taxon>
        <taxon>Dinosauria</taxon>
        <taxon>Saurischia</taxon>
        <taxon>Theropoda</taxon>
        <taxon>Coelurosauria</taxon>
        <taxon>Aves</taxon>
        <taxon>Neognathae</taxon>
        <taxon>Neoaves</taxon>
        <taxon>Telluraves</taxon>
        <taxon>Australaves</taxon>
        <taxon>Passeriformes</taxon>
        <taxon>Sylvioidea</taxon>
        <taxon>Hirundinidae</taxon>
        <taxon>Hirundo</taxon>
    </lineage>
</organism>
<comment type="caution">
    <text evidence="1">The sequence shown here is derived from an EMBL/GenBank/DDBJ whole genome shotgun (WGS) entry which is preliminary data.</text>
</comment>
<name>A0A3M0K1Q6_HIRRU</name>
<accession>A0A3M0K1Q6</accession>